<sequence>KTQSFKHAPLDLSSNAIRLVEVHPYRADQRIRCTIRHTTTAAIYTCLSYVWGPQEPTRFVTVNGALCEVRENLWQFLHAASSRAVRAVWIDALCIDQSHVLERNHQVQQMGAIYSNAQQVITWIG</sequence>
<keyword evidence="3" id="KW-1185">Reference proteome</keyword>
<reference evidence="2" key="1">
    <citation type="submission" date="2020-01" db="EMBL/GenBank/DDBJ databases">
        <authorList>
            <consortium name="DOE Joint Genome Institute"/>
            <person name="Haridas S."/>
            <person name="Albert R."/>
            <person name="Binder M."/>
            <person name="Bloem J."/>
            <person name="Labutti K."/>
            <person name="Salamov A."/>
            <person name="Andreopoulos B."/>
            <person name="Baker S.E."/>
            <person name="Barry K."/>
            <person name="Bills G."/>
            <person name="Bluhm B.H."/>
            <person name="Cannon C."/>
            <person name="Castanera R."/>
            <person name="Culley D.E."/>
            <person name="Daum C."/>
            <person name="Ezra D."/>
            <person name="Gonzalez J.B."/>
            <person name="Henrissat B."/>
            <person name="Kuo A."/>
            <person name="Liang C."/>
            <person name="Lipzen A."/>
            <person name="Lutzoni F."/>
            <person name="Magnuson J."/>
            <person name="Mondo S."/>
            <person name="Nolan M."/>
            <person name="Ohm R."/>
            <person name="Pangilinan J."/>
            <person name="Park H.-J."/>
            <person name="Ramirez L."/>
            <person name="Alfaro M."/>
            <person name="Sun H."/>
            <person name="Tritt A."/>
            <person name="Yoshinaga Y."/>
            <person name="Zwiers L.-H."/>
            <person name="Turgeon B.G."/>
            <person name="Goodwin S.B."/>
            <person name="Spatafora J.W."/>
            <person name="Crous P.W."/>
            <person name="Grigoriev I.V."/>
        </authorList>
    </citation>
    <scope>NUCLEOTIDE SEQUENCE</scope>
    <source>
        <strain evidence="2">IPT5</strain>
    </source>
</reference>
<name>A0A6A7AYQ2_9PLEO</name>
<dbReference type="OrthoDB" id="194358at2759"/>
<feature type="non-terminal residue" evidence="2">
    <location>
        <position position="1"/>
    </location>
</feature>
<evidence type="ECO:0000313" key="3">
    <source>
        <dbReference type="Proteomes" id="UP000799423"/>
    </source>
</evidence>
<dbReference type="PANTHER" id="PTHR24148:SF73">
    <property type="entry name" value="HET DOMAIN PROTEIN (AFU_ORTHOLOGUE AFUA_8G01020)"/>
    <property type="match status" value="1"/>
</dbReference>
<dbReference type="Proteomes" id="UP000799423">
    <property type="component" value="Unassembled WGS sequence"/>
</dbReference>
<dbReference type="AlphaFoldDB" id="A0A6A7AYQ2"/>
<feature type="non-terminal residue" evidence="2">
    <location>
        <position position="125"/>
    </location>
</feature>
<gene>
    <name evidence="2" type="ORF">T440DRAFT_370608</name>
</gene>
<accession>A0A6A7AYQ2</accession>
<dbReference type="EMBL" id="MU006321">
    <property type="protein sequence ID" value="KAF2847954.1"/>
    <property type="molecule type" value="Genomic_DNA"/>
</dbReference>
<organism evidence="2 3">
    <name type="scientific">Plenodomus tracheiphilus IPT5</name>
    <dbReference type="NCBI Taxonomy" id="1408161"/>
    <lineage>
        <taxon>Eukaryota</taxon>
        <taxon>Fungi</taxon>
        <taxon>Dikarya</taxon>
        <taxon>Ascomycota</taxon>
        <taxon>Pezizomycotina</taxon>
        <taxon>Dothideomycetes</taxon>
        <taxon>Pleosporomycetidae</taxon>
        <taxon>Pleosporales</taxon>
        <taxon>Pleosporineae</taxon>
        <taxon>Leptosphaeriaceae</taxon>
        <taxon>Plenodomus</taxon>
    </lineage>
</organism>
<dbReference type="InterPro" id="IPR010730">
    <property type="entry name" value="HET"/>
</dbReference>
<evidence type="ECO:0000259" key="1">
    <source>
        <dbReference type="Pfam" id="PF06985"/>
    </source>
</evidence>
<proteinExistence type="predicted"/>
<dbReference type="PANTHER" id="PTHR24148">
    <property type="entry name" value="ANKYRIN REPEAT DOMAIN-CONTAINING PROTEIN 39 HOMOLOG-RELATED"/>
    <property type="match status" value="1"/>
</dbReference>
<protein>
    <submittedName>
        <fullName evidence="2">HET-domain-containing protein</fullName>
    </submittedName>
</protein>
<dbReference type="Pfam" id="PF06985">
    <property type="entry name" value="HET"/>
    <property type="match status" value="1"/>
</dbReference>
<dbReference type="InterPro" id="IPR052895">
    <property type="entry name" value="HetReg/Transcr_Mod"/>
</dbReference>
<evidence type="ECO:0000313" key="2">
    <source>
        <dbReference type="EMBL" id="KAF2847954.1"/>
    </source>
</evidence>
<feature type="domain" description="Heterokaryon incompatibility" evidence="1">
    <location>
        <begin position="44"/>
        <end position="125"/>
    </location>
</feature>